<proteinExistence type="predicted"/>
<dbReference type="InterPro" id="IPR036195">
    <property type="entry name" value="AbfB_ABD_sf"/>
</dbReference>
<protein>
    <submittedName>
        <fullName evidence="2">AbfB domain-containing protein</fullName>
    </submittedName>
</protein>
<dbReference type="EMBL" id="CP109134">
    <property type="protein sequence ID" value="WSD09642.1"/>
    <property type="molecule type" value="Genomic_DNA"/>
</dbReference>
<keyword evidence="3" id="KW-1185">Reference proteome</keyword>
<feature type="domain" description="Alpha-L-arabinofuranosidase B arabinose-binding" evidence="1">
    <location>
        <begin position="15"/>
        <end position="105"/>
    </location>
</feature>
<evidence type="ECO:0000259" key="1">
    <source>
        <dbReference type="Pfam" id="PF05270"/>
    </source>
</evidence>
<sequence length="108" mass="12020">MRALIPVTLRTHRRGPGLADPRGCSLRVPDGRYVRHSAYRRRPDPGNGTAVFARDATFTARPGSAPGAVALESCSHPGRYVRHRDFALRLDPYRTGKPFASDRPFRHA</sequence>
<evidence type="ECO:0000313" key="2">
    <source>
        <dbReference type="EMBL" id="WSD09642.1"/>
    </source>
</evidence>
<dbReference type="InterPro" id="IPR007934">
    <property type="entry name" value="AbfB_ABD"/>
</dbReference>
<name>A0ABZ1GTV2_9ACTN</name>
<dbReference type="Proteomes" id="UP001335325">
    <property type="component" value="Chromosome"/>
</dbReference>
<dbReference type="SUPFAM" id="SSF110221">
    <property type="entry name" value="AbfB domain"/>
    <property type="match status" value="1"/>
</dbReference>
<dbReference type="RefSeq" id="WP_326755395.1">
    <property type="nucleotide sequence ID" value="NZ_CP109134.1"/>
</dbReference>
<dbReference type="Pfam" id="PF05270">
    <property type="entry name" value="AbfB"/>
    <property type="match status" value="1"/>
</dbReference>
<dbReference type="Gene3D" id="2.80.10.50">
    <property type="match status" value="1"/>
</dbReference>
<accession>A0ABZ1GTV2</accession>
<gene>
    <name evidence="2" type="ORF">OIE73_30475</name>
</gene>
<reference evidence="2 3" key="1">
    <citation type="submission" date="2022-10" db="EMBL/GenBank/DDBJ databases">
        <title>The complete genomes of actinobacterial strains from the NBC collection.</title>
        <authorList>
            <person name="Joergensen T.S."/>
            <person name="Alvarez Arevalo M."/>
            <person name="Sterndorff E.B."/>
            <person name="Faurdal D."/>
            <person name="Vuksanovic O."/>
            <person name="Mourched A.-S."/>
            <person name="Charusanti P."/>
            <person name="Shaw S."/>
            <person name="Blin K."/>
            <person name="Weber T."/>
        </authorList>
    </citation>
    <scope>NUCLEOTIDE SEQUENCE [LARGE SCALE GENOMIC DNA]</scope>
    <source>
        <strain evidence="2 3">NBC 01753</strain>
    </source>
</reference>
<evidence type="ECO:0000313" key="3">
    <source>
        <dbReference type="Proteomes" id="UP001335325"/>
    </source>
</evidence>
<organism evidence="2 3">
    <name type="scientific">Streptomyces hirsutus</name>
    <dbReference type="NCBI Taxonomy" id="35620"/>
    <lineage>
        <taxon>Bacteria</taxon>
        <taxon>Bacillati</taxon>
        <taxon>Actinomycetota</taxon>
        <taxon>Actinomycetes</taxon>
        <taxon>Kitasatosporales</taxon>
        <taxon>Streptomycetaceae</taxon>
        <taxon>Streptomyces</taxon>
    </lineage>
</organism>
<dbReference type="GeneID" id="91546991"/>